<sequence length="247" mass="27237">MSDSSSRGEEWTGVAENLALACSLTDLFADTDLDGASLMCSPAADYESVNGELTEKYLASTIVFTFVWTAYECAVDAIASGGGGKGAKGRNLIIRVADGHMPHMRECLMRALELDQAGTDFRHVEMLRVARLGSIPGVAAEYLRQFRNRLIHGGMARPEPKDWGAGSKYSVNDDVNLRRLHANTRLLLLILQLLVRNFLKDGQTFEIWVESPCSAKLAMERLHCTEYEVAETEPELDLGIASFTAYQ</sequence>
<accession>I5BRM4</accession>
<reference evidence="1 2" key="1">
    <citation type="journal article" date="2012" name="J. Bacteriol.">
        <title>Genome Sequence of Nitratireductor aquibiodomus Strain RA22.</title>
        <authorList>
            <person name="Singh A."/>
            <person name="Jangir P.K."/>
            <person name="Kumari C."/>
            <person name="Sharma R."/>
        </authorList>
    </citation>
    <scope>NUCLEOTIDE SEQUENCE [LARGE SCALE GENOMIC DNA]</scope>
    <source>
        <strain evidence="1 2">RA22</strain>
    </source>
</reference>
<evidence type="ECO:0000313" key="2">
    <source>
        <dbReference type="Proteomes" id="UP000004622"/>
    </source>
</evidence>
<proteinExistence type="predicted"/>
<dbReference type="EMBL" id="AJXZ01000057">
    <property type="protein sequence ID" value="EIM72226.1"/>
    <property type="molecule type" value="Genomic_DNA"/>
</dbReference>
<comment type="caution">
    <text evidence="1">The sequence shown here is derived from an EMBL/GenBank/DDBJ whole genome shotgun (WGS) entry which is preliminary data.</text>
</comment>
<dbReference type="AlphaFoldDB" id="I5BRM4"/>
<name>I5BRM4_9HYPH</name>
<protein>
    <submittedName>
        <fullName evidence="1">Uncharacterized protein</fullName>
    </submittedName>
</protein>
<organism evidence="1 2">
    <name type="scientific">Nitratireductor aquibiodomus RA22</name>
    <dbReference type="NCBI Taxonomy" id="1189611"/>
    <lineage>
        <taxon>Bacteria</taxon>
        <taxon>Pseudomonadati</taxon>
        <taxon>Pseudomonadota</taxon>
        <taxon>Alphaproteobacteria</taxon>
        <taxon>Hyphomicrobiales</taxon>
        <taxon>Phyllobacteriaceae</taxon>
        <taxon>Nitratireductor</taxon>
    </lineage>
</organism>
<evidence type="ECO:0000313" key="1">
    <source>
        <dbReference type="EMBL" id="EIM72226.1"/>
    </source>
</evidence>
<dbReference type="Proteomes" id="UP000004622">
    <property type="component" value="Unassembled WGS sequence"/>
</dbReference>
<gene>
    <name evidence="1" type="ORF">A33O_20640</name>
</gene>